<dbReference type="RefSeq" id="WP_179742891.1">
    <property type="nucleotide sequence ID" value="NZ_JACCAS010000001.1"/>
</dbReference>
<dbReference type="Proteomes" id="UP000540929">
    <property type="component" value="Unassembled WGS sequence"/>
</dbReference>
<organism evidence="1 2">
    <name type="scientific">Paraburkholderia bryophila</name>
    <dbReference type="NCBI Taxonomy" id="420952"/>
    <lineage>
        <taxon>Bacteria</taxon>
        <taxon>Pseudomonadati</taxon>
        <taxon>Pseudomonadota</taxon>
        <taxon>Betaproteobacteria</taxon>
        <taxon>Burkholderiales</taxon>
        <taxon>Burkholderiaceae</taxon>
        <taxon>Paraburkholderia</taxon>
    </lineage>
</organism>
<sequence>MRLPEQRDPMIIVQERQETTCAGCRDLNRDYTPGFRKFLCQKGIQKAQQDVFNMIRCNRYRAGNK</sequence>
<evidence type="ECO:0000313" key="2">
    <source>
        <dbReference type="Proteomes" id="UP000540929"/>
    </source>
</evidence>
<accession>A0A7Y9WID0</accession>
<keyword evidence="2" id="KW-1185">Reference proteome</keyword>
<reference evidence="1 2" key="1">
    <citation type="submission" date="2020-07" db="EMBL/GenBank/DDBJ databases">
        <title>Exploring microbial biodiversity for novel pathways involved in the catabolism of aromatic compounds derived from lignin.</title>
        <authorList>
            <person name="Elkins J."/>
        </authorList>
    </citation>
    <scope>NUCLEOTIDE SEQUENCE [LARGE SCALE GENOMIC DNA]</scope>
    <source>
        <strain evidence="1 2">H2C3C</strain>
    </source>
</reference>
<protein>
    <submittedName>
        <fullName evidence="1">Uncharacterized protein</fullName>
    </submittedName>
</protein>
<dbReference type="EMBL" id="JACCAS010000001">
    <property type="protein sequence ID" value="NYH21401.1"/>
    <property type="molecule type" value="Genomic_DNA"/>
</dbReference>
<proteinExistence type="predicted"/>
<evidence type="ECO:0000313" key="1">
    <source>
        <dbReference type="EMBL" id="NYH21401.1"/>
    </source>
</evidence>
<name>A0A7Y9WID0_9BURK</name>
<comment type="caution">
    <text evidence="1">The sequence shown here is derived from an EMBL/GenBank/DDBJ whole genome shotgun (WGS) entry which is preliminary data.</text>
</comment>
<gene>
    <name evidence="1" type="ORF">GGD40_000880</name>
</gene>
<dbReference type="AlphaFoldDB" id="A0A7Y9WID0"/>